<evidence type="ECO:0000256" key="5">
    <source>
        <dbReference type="ARBA" id="ARBA00039545"/>
    </source>
</evidence>
<dbReference type="InterPro" id="IPR050237">
    <property type="entry name" value="ATP-dep_AMP-bd_enzyme"/>
</dbReference>
<keyword evidence="3" id="KW-0436">Ligase</keyword>
<dbReference type="Pfam" id="PF13193">
    <property type="entry name" value="AMP-binding_C"/>
    <property type="match status" value="1"/>
</dbReference>
<proteinExistence type="predicted"/>
<comment type="subcellular location">
    <subcellularLocation>
        <location evidence="1">Membrane</location>
        <topology evidence="1">Peripheral membrane protein</topology>
    </subcellularLocation>
</comment>
<dbReference type="RefSeq" id="WP_189052181.1">
    <property type="nucleotide sequence ID" value="NZ_BMJQ01000027.1"/>
</dbReference>
<accession>A0A8J3E7R0</accession>
<dbReference type="EMBL" id="BMJQ01000027">
    <property type="protein sequence ID" value="GGF48001.1"/>
    <property type="molecule type" value="Genomic_DNA"/>
</dbReference>
<evidence type="ECO:0000256" key="4">
    <source>
        <dbReference type="ARBA" id="ARBA00026121"/>
    </source>
</evidence>
<evidence type="ECO:0000256" key="1">
    <source>
        <dbReference type="ARBA" id="ARBA00004170"/>
    </source>
</evidence>
<evidence type="ECO:0000256" key="3">
    <source>
        <dbReference type="ARBA" id="ARBA00022598"/>
    </source>
</evidence>
<comment type="caution">
    <text evidence="9">The sequence shown here is derived from an EMBL/GenBank/DDBJ whole genome shotgun (WGS) entry which is preliminary data.</text>
</comment>
<dbReference type="Pfam" id="PF00501">
    <property type="entry name" value="AMP-binding"/>
    <property type="match status" value="1"/>
</dbReference>
<reference evidence="9" key="1">
    <citation type="journal article" date="2014" name="Int. J. Syst. Evol. Microbiol.">
        <title>Complete genome sequence of Corynebacterium casei LMG S-19264T (=DSM 44701T), isolated from a smear-ripened cheese.</title>
        <authorList>
            <consortium name="US DOE Joint Genome Institute (JGI-PGF)"/>
            <person name="Walter F."/>
            <person name="Albersmeier A."/>
            <person name="Kalinowski J."/>
            <person name="Ruckert C."/>
        </authorList>
    </citation>
    <scope>NUCLEOTIDE SEQUENCE</scope>
    <source>
        <strain evidence="9">CGMCC 1.15725</strain>
    </source>
</reference>
<dbReference type="AlphaFoldDB" id="A0A8J3E7R0"/>
<evidence type="ECO:0000259" key="8">
    <source>
        <dbReference type="Pfam" id="PF13193"/>
    </source>
</evidence>
<dbReference type="InterPro" id="IPR042099">
    <property type="entry name" value="ANL_N_sf"/>
</dbReference>
<evidence type="ECO:0000256" key="6">
    <source>
        <dbReference type="ARBA" id="ARBA00042773"/>
    </source>
</evidence>
<dbReference type="Gene3D" id="3.40.50.12780">
    <property type="entry name" value="N-terminal domain of ligase-like"/>
    <property type="match status" value="1"/>
</dbReference>
<gene>
    <name evidence="9" type="ORF">GCM10011611_63010</name>
</gene>
<dbReference type="SUPFAM" id="SSF56801">
    <property type="entry name" value="Acetyl-CoA synthetase-like"/>
    <property type="match status" value="1"/>
</dbReference>
<evidence type="ECO:0000313" key="10">
    <source>
        <dbReference type="Proteomes" id="UP000646365"/>
    </source>
</evidence>
<reference evidence="9" key="2">
    <citation type="submission" date="2020-09" db="EMBL/GenBank/DDBJ databases">
        <authorList>
            <person name="Sun Q."/>
            <person name="Zhou Y."/>
        </authorList>
    </citation>
    <scope>NUCLEOTIDE SEQUENCE</scope>
    <source>
        <strain evidence="9">CGMCC 1.15725</strain>
    </source>
</reference>
<dbReference type="InterPro" id="IPR000873">
    <property type="entry name" value="AMP-dep_synth/lig_dom"/>
</dbReference>
<evidence type="ECO:0000259" key="7">
    <source>
        <dbReference type="Pfam" id="PF00501"/>
    </source>
</evidence>
<evidence type="ECO:0000256" key="2">
    <source>
        <dbReference type="ARBA" id="ARBA00005005"/>
    </source>
</evidence>
<dbReference type="Gene3D" id="3.30.300.30">
    <property type="match status" value="1"/>
</dbReference>
<protein>
    <recommendedName>
        <fullName evidence="5">Long-chain-fatty-acid--CoA ligase</fullName>
        <ecNumber evidence="4">6.2.1.3</ecNumber>
    </recommendedName>
    <alternativeName>
        <fullName evidence="6">Long-chain acyl-CoA synthetase</fullName>
    </alternativeName>
</protein>
<dbReference type="PANTHER" id="PTHR43767:SF8">
    <property type="entry name" value="LONG-CHAIN-FATTY-ACID--COA LIGASE"/>
    <property type="match status" value="1"/>
</dbReference>
<dbReference type="GO" id="GO:0016020">
    <property type="term" value="C:membrane"/>
    <property type="evidence" value="ECO:0007669"/>
    <property type="project" value="UniProtKB-SubCell"/>
</dbReference>
<dbReference type="PANTHER" id="PTHR43767">
    <property type="entry name" value="LONG-CHAIN-FATTY-ACID--COA LIGASE"/>
    <property type="match status" value="1"/>
</dbReference>
<dbReference type="GO" id="GO:0004467">
    <property type="term" value="F:long-chain fatty acid-CoA ligase activity"/>
    <property type="evidence" value="ECO:0007669"/>
    <property type="project" value="UniProtKB-EC"/>
</dbReference>
<keyword evidence="10" id="KW-1185">Reference proteome</keyword>
<sequence length="526" mass="54687">MSTLTALLAEGAARKPDAAAVTDGTGTLDWRAFSARVAGTAAQLRAAGVRPGDRVALWLPNSADYLALVFASARLGAVAIHVNTRFRTAEVGSLLHRSAARVLVTEWGFEPVDFPALLAAIPKTDRPALRLVIGRRLPAGVSAVAGLPAERLDPEARFAGDVPDAAAPDLPCLTFTTSGTTSGSKLVLHSQRAIAGHAADVMRAFETDRPTSALLACIPLCGTFGNAAAMAAIAGGAHVVCMDRFDGAEAAHLIRRHGITHAVGGDDLLARIIDGAAGEPFTTMRLFGFAAFHPGAAATAAAAEAIGLAPRGVYGSSEMQALFAASHGPNRLMAGGRPVNQEAEVSVRDPETGAVLPPGQSGELCFKAPSRFMSYLGNDEATRRATTADGFFRSGDLGRLDGDGFIYETRLGDTLRLGGFLVNPEEIEGFLVTLPGVASAQVVAATKGAASNAADAVPVAFVTAEPGTRLEEAALQALCRERIARFKVPARIAVVEAFPTTASPNGIKIQRAKLREMAEQLMKETV</sequence>
<dbReference type="InterPro" id="IPR025110">
    <property type="entry name" value="AMP-bd_C"/>
</dbReference>
<feature type="domain" description="AMP-binding enzyme C-terminal" evidence="8">
    <location>
        <begin position="426"/>
        <end position="503"/>
    </location>
</feature>
<dbReference type="Proteomes" id="UP000646365">
    <property type="component" value="Unassembled WGS sequence"/>
</dbReference>
<feature type="domain" description="AMP-dependent synthetase/ligase" evidence="7">
    <location>
        <begin position="9"/>
        <end position="376"/>
    </location>
</feature>
<comment type="pathway">
    <text evidence="2">Lipid metabolism; fatty acid beta-oxidation.</text>
</comment>
<evidence type="ECO:0000313" key="9">
    <source>
        <dbReference type="EMBL" id="GGF48001.1"/>
    </source>
</evidence>
<dbReference type="EC" id="6.2.1.3" evidence="4"/>
<organism evidence="9 10">
    <name type="scientific">Aliidongia dinghuensis</name>
    <dbReference type="NCBI Taxonomy" id="1867774"/>
    <lineage>
        <taxon>Bacteria</taxon>
        <taxon>Pseudomonadati</taxon>
        <taxon>Pseudomonadota</taxon>
        <taxon>Alphaproteobacteria</taxon>
        <taxon>Rhodospirillales</taxon>
        <taxon>Dongiaceae</taxon>
        <taxon>Aliidongia</taxon>
    </lineage>
</organism>
<name>A0A8J3E7R0_9PROT</name>
<dbReference type="InterPro" id="IPR045851">
    <property type="entry name" value="AMP-bd_C_sf"/>
</dbReference>